<reference evidence="1" key="1">
    <citation type="submission" date="2023-07" db="EMBL/GenBank/DDBJ databases">
        <title>Chromosome-level genome assembly of Artemia franciscana.</title>
        <authorList>
            <person name="Jo E."/>
        </authorList>
    </citation>
    <scope>NUCLEOTIDE SEQUENCE</scope>
    <source>
        <tissue evidence="1">Whole body</tissue>
    </source>
</reference>
<gene>
    <name evidence="1" type="ORF">QYM36_017029</name>
</gene>
<comment type="caution">
    <text evidence="1">The sequence shown here is derived from an EMBL/GenBank/DDBJ whole genome shotgun (WGS) entry which is preliminary data.</text>
</comment>
<sequence>MRYRAHMVSKSIDGPVGLPWMTSNEKKYFNELYGCESDAGGAVGSRALQILESLQAHRSMENILRGSIGCKKTFAIFNARLEYSREMQKTLKVSHLYDVDWFQVLGQSWHVYEGRSSQRSWL</sequence>
<keyword evidence="2" id="KW-1185">Reference proteome</keyword>
<organism evidence="1 2">
    <name type="scientific">Artemia franciscana</name>
    <name type="common">Brine shrimp</name>
    <name type="synonym">Artemia sanfranciscana</name>
    <dbReference type="NCBI Taxonomy" id="6661"/>
    <lineage>
        <taxon>Eukaryota</taxon>
        <taxon>Metazoa</taxon>
        <taxon>Ecdysozoa</taxon>
        <taxon>Arthropoda</taxon>
        <taxon>Crustacea</taxon>
        <taxon>Branchiopoda</taxon>
        <taxon>Anostraca</taxon>
        <taxon>Artemiidae</taxon>
        <taxon>Artemia</taxon>
    </lineage>
</organism>
<dbReference type="AlphaFoldDB" id="A0AA88HC99"/>
<evidence type="ECO:0000313" key="2">
    <source>
        <dbReference type="Proteomes" id="UP001187531"/>
    </source>
</evidence>
<proteinExistence type="predicted"/>
<evidence type="ECO:0000313" key="1">
    <source>
        <dbReference type="EMBL" id="KAK2704841.1"/>
    </source>
</evidence>
<protein>
    <submittedName>
        <fullName evidence="1">Uncharacterized protein</fullName>
    </submittedName>
</protein>
<accession>A0AA88HC99</accession>
<dbReference type="EMBL" id="JAVRJZ010000021">
    <property type="protein sequence ID" value="KAK2704841.1"/>
    <property type="molecule type" value="Genomic_DNA"/>
</dbReference>
<name>A0AA88HC99_ARTSF</name>
<dbReference type="Proteomes" id="UP001187531">
    <property type="component" value="Unassembled WGS sequence"/>
</dbReference>